<feature type="region of interest" description="Disordered" evidence="1">
    <location>
        <begin position="1"/>
        <end position="28"/>
    </location>
</feature>
<comment type="caution">
    <text evidence="2">The sequence shown here is derived from an EMBL/GenBank/DDBJ whole genome shotgun (WGS) entry which is preliminary data.</text>
</comment>
<dbReference type="Pfam" id="PF07893">
    <property type="entry name" value="DUF1668"/>
    <property type="match status" value="1"/>
</dbReference>
<sequence>MVHRNRKRWHVDDDLPWPPYVDDDGNRGRGAKSVVSYALAGGATSDVICVSTRGRGTYCFDTASRVWSKAGDWALPFSGKVERDRELGI</sequence>
<evidence type="ECO:0000313" key="3">
    <source>
        <dbReference type="Proteomes" id="UP000636709"/>
    </source>
</evidence>
<gene>
    <name evidence="2" type="ORF">HU200_054487</name>
</gene>
<name>A0A835E7N2_9POAL</name>
<organism evidence="2 3">
    <name type="scientific">Digitaria exilis</name>
    <dbReference type="NCBI Taxonomy" id="1010633"/>
    <lineage>
        <taxon>Eukaryota</taxon>
        <taxon>Viridiplantae</taxon>
        <taxon>Streptophyta</taxon>
        <taxon>Embryophyta</taxon>
        <taxon>Tracheophyta</taxon>
        <taxon>Spermatophyta</taxon>
        <taxon>Magnoliopsida</taxon>
        <taxon>Liliopsida</taxon>
        <taxon>Poales</taxon>
        <taxon>Poaceae</taxon>
        <taxon>PACMAD clade</taxon>
        <taxon>Panicoideae</taxon>
        <taxon>Panicodae</taxon>
        <taxon>Paniceae</taxon>
        <taxon>Anthephorinae</taxon>
        <taxon>Digitaria</taxon>
    </lineage>
</organism>
<dbReference type="PANTHER" id="PTHR33085">
    <property type="entry name" value="OS12G0113100 PROTEIN-RELATED"/>
    <property type="match status" value="1"/>
</dbReference>
<reference evidence="2" key="1">
    <citation type="submission" date="2020-07" db="EMBL/GenBank/DDBJ databases">
        <title>Genome sequence and genetic diversity analysis of an under-domesticated orphan crop, white fonio (Digitaria exilis).</title>
        <authorList>
            <person name="Bennetzen J.L."/>
            <person name="Chen S."/>
            <person name="Ma X."/>
            <person name="Wang X."/>
            <person name="Yssel A.E.J."/>
            <person name="Chaluvadi S.R."/>
            <person name="Johnson M."/>
            <person name="Gangashetty P."/>
            <person name="Hamidou F."/>
            <person name="Sanogo M.D."/>
            <person name="Zwaenepoel A."/>
            <person name="Wallace J."/>
            <person name="Van De Peer Y."/>
            <person name="Van Deynze A."/>
        </authorList>
    </citation>
    <scope>NUCLEOTIDE SEQUENCE</scope>
    <source>
        <tissue evidence="2">Leaves</tissue>
    </source>
</reference>
<proteinExistence type="predicted"/>
<evidence type="ECO:0000313" key="2">
    <source>
        <dbReference type="EMBL" id="KAF8664765.1"/>
    </source>
</evidence>
<keyword evidence="3" id="KW-1185">Reference proteome</keyword>
<evidence type="ECO:0000256" key="1">
    <source>
        <dbReference type="SAM" id="MobiDB-lite"/>
    </source>
</evidence>
<dbReference type="AlphaFoldDB" id="A0A835E7N2"/>
<dbReference type="Proteomes" id="UP000636709">
    <property type="component" value="Unassembled WGS sequence"/>
</dbReference>
<dbReference type="PANTHER" id="PTHR33085:SF129">
    <property type="entry name" value="OS04G0426500 PROTEIN"/>
    <property type="match status" value="1"/>
</dbReference>
<protein>
    <submittedName>
        <fullName evidence="2">Uncharacterized protein</fullName>
    </submittedName>
</protein>
<dbReference type="EMBL" id="JACEFO010002347">
    <property type="protein sequence ID" value="KAF8664765.1"/>
    <property type="molecule type" value="Genomic_DNA"/>
</dbReference>
<dbReference type="InterPro" id="IPR012871">
    <property type="entry name" value="DUF1668_ORYSA"/>
</dbReference>
<accession>A0A835E7N2</accession>
<dbReference type="OrthoDB" id="716474at2759"/>